<dbReference type="SUPFAM" id="SSF52833">
    <property type="entry name" value="Thioredoxin-like"/>
    <property type="match status" value="1"/>
</dbReference>
<dbReference type="Pfam" id="PF05768">
    <property type="entry name" value="Glrx-like"/>
    <property type="match status" value="1"/>
</dbReference>
<reference evidence="1 2" key="1">
    <citation type="submission" date="2023-09" db="EMBL/GenBank/DDBJ databases">
        <title>Complete Genome and Methylome dissection of Bacillus brevis NEB573 original source of BbsI restriction endonuclease.</title>
        <authorList>
            <person name="Fomenkov A."/>
            <person name="Roberts R.D."/>
        </authorList>
    </citation>
    <scope>NUCLEOTIDE SEQUENCE [LARGE SCALE GENOMIC DNA]</scope>
    <source>
        <strain evidence="1 2">NEB573</strain>
    </source>
</reference>
<name>A0ABY9T2S2_BREBE</name>
<dbReference type="Gene3D" id="3.40.30.10">
    <property type="entry name" value="Glutaredoxin"/>
    <property type="match status" value="1"/>
</dbReference>
<protein>
    <submittedName>
        <fullName evidence="1">Glutaredoxin family protein</fullName>
    </submittedName>
</protein>
<organism evidence="1 2">
    <name type="scientific">Brevibacillus brevis</name>
    <name type="common">Bacillus brevis</name>
    <dbReference type="NCBI Taxonomy" id="1393"/>
    <lineage>
        <taxon>Bacteria</taxon>
        <taxon>Bacillati</taxon>
        <taxon>Bacillota</taxon>
        <taxon>Bacilli</taxon>
        <taxon>Bacillales</taxon>
        <taxon>Paenibacillaceae</taxon>
        <taxon>Brevibacillus</taxon>
    </lineage>
</organism>
<evidence type="ECO:0000313" key="1">
    <source>
        <dbReference type="EMBL" id="WNC14380.1"/>
    </source>
</evidence>
<dbReference type="EMBL" id="CP134050">
    <property type="protein sequence ID" value="WNC14380.1"/>
    <property type="molecule type" value="Genomic_DNA"/>
</dbReference>
<dbReference type="RefSeq" id="WP_310766361.1">
    <property type="nucleotide sequence ID" value="NZ_CP134050.1"/>
</dbReference>
<sequence length="90" mass="10354">MTEKKILDVVLYGRRKCHLCDDVEIAIRALAEEFPLRLQLVDIESDEALHEELMLVIPAVRIDGEMALRSVTHVPTFHELREAFLSRIGE</sequence>
<evidence type="ECO:0000313" key="2">
    <source>
        <dbReference type="Proteomes" id="UP001256827"/>
    </source>
</evidence>
<accession>A0ABY9T2S2</accession>
<dbReference type="Proteomes" id="UP001256827">
    <property type="component" value="Chromosome"/>
</dbReference>
<gene>
    <name evidence="1" type="ORF">RGB73_27535</name>
</gene>
<dbReference type="InterPro" id="IPR036249">
    <property type="entry name" value="Thioredoxin-like_sf"/>
</dbReference>
<proteinExistence type="predicted"/>
<dbReference type="InterPro" id="IPR008554">
    <property type="entry name" value="Glutaredoxin-like"/>
</dbReference>
<keyword evidence="2" id="KW-1185">Reference proteome</keyword>